<sequence>MKIILDAIAFANEKHAGQVRRGSGDPYITHTLAVSYIVAAYKKSKKLPELLVAAILHDILEDTDTTFEELVARFGPLVASLVLELTNDEVQIKVLGKLAYQQNKVRGLSSYGLVLKLADRLHNVSDQPTLKMISDTEDLMATLVRQRKLSKTHKALVAAILKECQAQKDRICGVTHSVMTQHLTQR</sequence>
<dbReference type="InterPro" id="IPR006674">
    <property type="entry name" value="HD_domain"/>
</dbReference>
<dbReference type="Gene3D" id="1.10.3210.10">
    <property type="entry name" value="Hypothetical protein af1432"/>
    <property type="match status" value="1"/>
</dbReference>
<dbReference type="InterPro" id="IPR003607">
    <property type="entry name" value="HD/PDEase_dom"/>
</dbReference>
<evidence type="ECO:0000313" key="2">
    <source>
        <dbReference type="EMBL" id="QBQ74818.1"/>
    </source>
</evidence>
<dbReference type="Proteomes" id="UP000301424">
    <property type="component" value="Segment"/>
</dbReference>
<dbReference type="GO" id="GO:0016301">
    <property type="term" value="F:kinase activity"/>
    <property type="evidence" value="ECO:0007669"/>
    <property type="project" value="UniProtKB-KW"/>
</dbReference>
<evidence type="ECO:0000259" key="1">
    <source>
        <dbReference type="PROSITE" id="PS51831"/>
    </source>
</evidence>
<dbReference type="PANTHER" id="PTHR46246">
    <property type="entry name" value="GUANOSINE-3',5'-BIS(DIPHOSPHATE) 3'-PYROPHOSPHOHYDROLASE MESH1"/>
    <property type="match status" value="1"/>
</dbReference>
<feature type="domain" description="HD" evidence="1">
    <location>
        <begin position="27"/>
        <end position="124"/>
    </location>
</feature>
<organism evidence="2 3">
    <name type="scientific">Burkholderia phage BcepSauron</name>
    <dbReference type="NCBI Taxonomy" id="2530033"/>
    <lineage>
        <taxon>Viruses</taxon>
        <taxon>Duplodnaviria</taxon>
        <taxon>Heunggongvirae</taxon>
        <taxon>Uroviricota</taxon>
        <taxon>Caudoviricetes</taxon>
        <taxon>Sarumanvirus</taxon>
        <taxon>Sarumanvirus bcepsauron</taxon>
    </lineage>
</organism>
<proteinExistence type="predicted"/>
<reference evidence="2 3" key="1">
    <citation type="submission" date="2019-02" db="EMBL/GenBank/DDBJ databases">
        <title>Complete genome sequence of Burkholderia cenocepacia phage BcepSauron.</title>
        <authorList>
            <person name="Park K."/>
            <person name="Gonzalez C."/>
            <person name="Liu M."/>
            <person name="Gill J."/>
        </authorList>
    </citation>
    <scope>NUCLEOTIDE SEQUENCE [LARGE SCALE GENOMIC DNA]</scope>
</reference>
<gene>
    <name evidence="2" type="ORF">BcepSauron_438</name>
</gene>
<evidence type="ECO:0000313" key="3">
    <source>
        <dbReference type="Proteomes" id="UP000301424"/>
    </source>
</evidence>
<dbReference type="GO" id="GO:0008893">
    <property type="term" value="F:guanosine-3',5'-bis(diphosphate) 3'-diphosphatase activity"/>
    <property type="evidence" value="ECO:0007669"/>
    <property type="project" value="TreeGrafter"/>
</dbReference>
<dbReference type="SUPFAM" id="SSF109604">
    <property type="entry name" value="HD-domain/PDEase-like"/>
    <property type="match status" value="1"/>
</dbReference>
<keyword evidence="2" id="KW-0418">Kinase</keyword>
<accession>A0A482MMD4</accession>
<dbReference type="PANTHER" id="PTHR46246:SF1">
    <property type="entry name" value="GUANOSINE-3',5'-BIS(DIPHOSPHATE) 3'-PYROPHOSPHOHYDROLASE MESH1"/>
    <property type="match status" value="1"/>
</dbReference>
<dbReference type="InterPro" id="IPR052194">
    <property type="entry name" value="MESH1"/>
</dbReference>
<dbReference type="Pfam" id="PF13328">
    <property type="entry name" value="HD_4"/>
    <property type="match status" value="1"/>
</dbReference>
<dbReference type="EMBL" id="MK552141">
    <property type="protein sequence ID" value="QBQ74818.1"/>
    <property type="molecule type" value="Genomic_DNA"/>
</dbReference>
<dbReference type="SMART" id="SM00471">
    <property type="entry name" value="HDc"/>
    <property type="match status" value="1"/>
</dbReference>
<protein>
    <submittedName>
        <fullName evidence="2">GTP pyrophosphokinase</fullName>
    </submittedName>
</protein>
<keyword evidence="3" id="KW-1185">Reference proteome</keyword>
<dbReference type="PROSITE" id="PS51831">
    <property type="entry name" value="HD"/>
    <property type="match status" value="1"/>
</dbReference>
<name>A0A482MMD4_9CAUD</name>
<dbReference type="CDD" id="cd00077">
    <property type="entry name" value="HDc"/>
    <property type="match status" value="1"/>
</dbReference>
<keyword evidence="2" id="KW-0808">Transferase</keyword>